<evidence type="ECO:0000313" key="2">
    <source>
        <dbReference type="EMBL" id="CAH3142615.1"/>
    </source>
</evidence>
<evidence type="ECO:0000313" key="3">
    <source>
        <dbReference type="Proteomes" id="UP001159427"/>
    </source>
</evidence>
<dbReference type="Proteomes" id="UP001159427">
    <property type="component" value="Unassembled WGS sequence"/>
</dbReference>
<dbReference type="PANTHER" id="PTHR21301:SF11">
    <property type="entry name" value="GIY-YIG DOMAIN-CONTAINING PROTEIN"/>
    <property type="match status" value="1"/>
</dbReference>
<reference evidence="2 3" key="1">
    <citation type="submission" date="2022-05" db="EMBL/GenBank/DDBJ databases">
        <authorList>
            <consortium name="Genoscope - CEA"/>
            <person name="William W."/>
        </authorList>
    </citation>
    <scope>NUCLEOTIDE SEQUENCE [LARGE SCALE GENOMIC DNA]</scope>
</reference>
<keyword evidence="3" id="KW-1185">Reference proteome</keyword>
<organism evidence="2 3">
    <name type="scientific">Porites evermanni</name>
    <dbReference type="NCBI Taxonomy" id="104178"/>
    <lineage>
        <taxon>Eukaryota</taxon>
        <taxon>Metazoa</taxon>
        <taxon>Cnidaria</taxon>
        <taxon>Anthozoa</taxon>
        <taxon>Hexacorallia</taxon>
        <taxon>Scleractinia</taxon>
        <taxon>Fungiina</taxon>
        <taxon>Poritidae</taxon>
        <taxon>Porites</taxon>
    </lineage>
</organism>
<dbReference type="InterPro" id="IPR000477">
    <property type="entry name" value="RT_dom"/>
</dbReference>
<evidence type="ECO:0000259" key="1">
    <source>
        <dbReference type="PROSITE" id="PS50878"/>
    </source>
</evidence>
<comment type="caution">
    <text evidence="2">The sequence shown here is derived from an EMBL/GenBank/DDBJ whole genome shotgun (WGS) entry which is preliminary data.</text>
</comment>
<name>A0ABN8PGJ3_9CNID</name>
<sequence>MVSFNVKSLFTNVPIEGADRATLWKLESDLRFPNHTTLTAAQIADLLNFVLRSTYFQYDGAIYEQQDGATMGSPVSAVIANLYKEDFEEQALSSVPTTPKIWKRYVNDTFTILEWNDVKDFLQHLNTQQPSV</sequence>
<gene>
    <name evidence="2" type="ORF">PEVE_00042579</name>
</gene>
<accession>A0ABN8PGJ3</accession>
<feature type="non-terminal residue" evidence="2">
    <location>
        <position position="132"/>
    </location>
</feature>
<dbReference type="EMBL" id="CALNXI010000840">
    <property type="protein sequence ID" value="CAH3142615.1"/>
    <property type="molecule type" value="Genomic_DNA"/>
</dbReference>
<proteinExistence type="predicted"/>
<feature type="domain" description="Reverse transcriptase" evidence="1">
    <location>
        <begin position="1"/>
        <end position="132"/>
    </location>
</feature>
<protein>
    <recommendedName>
        <fullName evidence="1">Reverse transcriptase domain-containing protein</fullName>
    </recommendedName>
</protein>
<dbReference type="PROSITE" id="PS50878">
    <property type="entry name" value="RT_POL"/>
    <property type="match status" value="1"/>
</dbReference>
<dbReference type="PANTHER" id="PTHR21301">
    <property type="entry name" value="REVERSE TRANSCRIPTASE"/>
    <property type="match status" value="1"/>
</dbReference>